<protein>
    <submittedName>
        <fullName evidence="3">Uncharacterized protein</fullName>
    </submittedName>
</protein>
<evidence type="ECO:0000256" key="2">
    <source>
        <dbReference type="SAM" id="Phobius"/>
    </source>
</evidence>
<keyword evidence="2" id="KW-0812">Transmembrane</keyword>
<proteinExistence type="predicted"/>
<gene>
    <name evidence="3" type="ORF">LWI28_028755</name>
</gene>
<dbReference type="SUPFAM" id="SSF81653">
    <property type="entry name" value="Calcium ATPase, transduction domain A"/>
    <property type="match status" value="1"/>
</dbReference>
<dbReference type="InterPro" id="IPR008250">
    <property type="entry name" value="ATPase_P-typ_transduc_dom_A_sf"/>
</dbReference>
<name>A0AAD5IHT2_ACENE</name>
<accession>A0AAD5IHT2</accession>
<evidence type="ECO:0000313" key="3">
    <source>
        <dbReference type="EMBL" id="KAI9162588.1"/>
    </source>
</evidence>
<sequence>MRGFGDSGSDGERSGEPTVNGSDGDRGGNWQKISISDVVLGDIVDLRRGYEVPDDSLFIPGGFLKLDDGSTATIIEGKIIGVSFSILITVVVFLRFKLGKELEHHDSGAQAIRGNQADFADFEAN</sequence>
<evidence type="ECO:0000256" key="1">
    <source>
        <dbReference type="SAM" id="MobiDB-lite"/>
    </source>
</evidence>
<reference evidence="3" key="1">
    <citation type="journal article" date="2022" name="Plant J.">
        <title>Strategies of tolerance reflected in two North American maple genomes.</title>
        <authorList>
            <person name="McEvoy S.L."/>
            <person name="Sezen U.U."/>
            <person name="Trouern-Trend A."/>
            <person name="McMahon S.M."/>
            <person name="Schaberg P.G."/>
            <person name="Yang J."/>
            <person name="Wegrzyn J.L."/>
            <person name="Swenson N.G."/>
        </authorList>
    </citation>
    <scope>NUCLEOTIDE SEQUENCE</scope>
    <source>
        <strain evidence="3">91603</strain>
    </source>
</reference>
<organism evidence="3 4">
    <name type="scientific">Acer negundo</name>
    <name type="common">Box elder</name>
    <dbReference type="NCBI Taxonomy" id="4023"/>
    <lineage>
        <taxon>Eukaryota</taxon>
        <taxon>Viridiplantae</taxon>
        <taxon>Streptophyta</taxon>
        <taxon>Embryophyta</taxon>
        <taxon>Tracheophyta</taxon>
        <taxon>Spermatophyta</taxon>
        <taxon>Magnoliopsida</taxon>
        <taxon>eudicotyledons</taxon>
        <taxon>Gunneridae</taxon>
        <taxon>Pentapetalae</taxon>
        <taxon>rosids</taxon>
        <taxon>malvids</taxon>
        <taxon>Sapindales</taxon>
        <taxon>Sapindaceae</taxon>
        <taxon>Hippocastanoideae</taxon>
        <taxon>Acereae</taxon>
        <taxon>Acer</taxon>
    </lineage>
</organism>
<dbReference type="EMBL" id="JAJSOW010000106">
    <property type="protein sequence ID" value="KAI9162588.1"/>
    <property type="molecule type" value="Genomic_DNA"/>
</dbReference>
<evidence type="ECO:0000313" key="4">
    <source>
        <dbReference type="Proteomes" id="UP001064489"/>
    </source>
</evidence>
<keyword evidence="2" id="KW-0472">Membrane</keyword>
<feature type="region of interest" description="Disordered" evidence="1">
    <location>
        <begin position="1"/>
        <end position="30"/>
    </location>
</feature>
<comment type="caution">
    <text evidence="3">The sequence shown here is derived from an EMBL/GenBank/DDBJ whole genome shotgun (WGS) entry which is preliminary data.</text>
</comment>
<keyword evidence="2" id="KW-1133">Transmembrane helix</keyword>
<dbReference type="AlphaFoldDB" id="A0AAD5IHT2"/>
<dbReference type="Proteomes" id="UP001064489">
    <property type="component" value="Chromosome 2"/>
</dbReference>
<keyword evidence="4" id="KW-1185">Reference proteome</keyword>
<reference evidence="3" key="2">
    <citation type="submission" date="2023-02" db="EMBL/GenBank/DDBJ databases">
        <authorList>
            <person name="Swenson N.G."/>
            <person name="Wegrzyn J.L."/>
            <person name="Mcevoy S.L."/>
        </authorList>
    </citation>
    <scope>NUCLEOTIDE SEQUENCE</scope>
    <source>
        <strain evidence="3">91603</strain>
        <tissue evidence="3">Leaf</tissue>
    </source>
</reference>
<dbReference type="Gene3D" id="2.70.150.10">
    <property type="entry name" value="Calcium-transporting ATPase, cytoplasmic transduction domain A"/>
    <property type="match status" value="1"/>
</dbReference>
<feature type="transmembrane region" description="Helical" evidence="2">
    <location>
        <begin position="79"/>
        <end position="96"/>
    </location>
</feature>